<name>A0A8S1REB4_9CILI</name>
<accession>A0A8S1REB4</accession>
<evidence type="ECO:0000313" key="1">
    <source>
        <dbReference type="EMBL" id="CAD8125309.1"/>
    </source>
</evidence>
<evidence type="ECO:0000313" key="2">
    <source>
        <dbReference type="Proteomes" id="UP000692954"/>
    </source>
</evidence>
<proteinExistence type="predicted"/>
<gene>
    <name evidence="1" type="ORF">PSON_ATCC_30995.1.T1580032</name>
</gene>
<organism evidence="1 2">
    <name type="scientific">Paramecium sonneborni</name>
    <dbReference type="NCBI Taxonomy" id="65129"/>
    <lineage>
        <taxon>Eukaryota</taxon>
        <taxon>Sar</taxon>
        <taxon>Alveolata</taxon>
        <taxon>Ciliophora</taxon>
        <taxon>Intramacronucleata</taxon>
        <taxon>Oligohymenophorea</taxon>
        <taxon>Peniculida</taxon>
        <taxon>Parameciidae</taxon>
        <taxon>Paramecium</taxon>
    </lineage>
</organism>
<protein>
    <submittedName>
        <fullName evidence="1">Uncharacterized protein</fullName>
    </submittedName>
</protein>
<reference evidence="1" key="1">
    <citation type="submission" date="2021-01" db="EMBL/GenBank/DDBJ databases">
        <authorList>
            <consortium name="Genoscope - CEA"/>
            <person name="William W."/>
        </authorList>
    </citation>
    <scope>NUCLEOTIDE SEQUENCE</scope>
</reference>
<sequence>MYYITDHKLIIRNQRRSLWKTNKSNREFYIKSIGIFLTQPILLESKVPIKLCGHKLFIQVVHIHDQCSNLLRLVQFTGFPKEAYYLFLRDRYKLSLFTICLQNLIF</sequence>
<dbReference type="EMBL" id="CAJJDN010000158">
    <property type="protein sequence ID" value="CAD8125309.1"/>
    <property type="molecule type" value="Genomic_DNA"/>
</dbReference>
<keyword evidence="2" id="KW-1185">Reference proteome</keyword>
<dbReference type="AlphaFoldDB" id="A0A8S1REB4"/>
<comment type="caution">
    <text evidence="1">The sequence shown here is derived from an EMBL/GenBank/DDBJ whole genome shotgun (WGS) entry which is preliminary data.</text>
</comment>
<dbReference type="Proteomes" id="UP000692954">
    <property type="component" value="Unassembled WGS sequence"/>
</dbReference>